<keyword evidence="4 7" id="KW-0547">Nucleotide-binding</keyword>
<dbReference type="InterPro" id="IPR036526">
    <property type="entry name" value="C-N_Hydrolase_sf"/>
</dbReference>
<feature type="active site" description="Proton acceptor; for glutaminase activity" evidence="7">
    <location>
        <position position="43"/>
    </location>
</feature>
<dbReference type="PIRSF" id="PIRSF006630">
    <property type="entry name" value="NADS_GAT"/>
    <property type="match status" value="1"/>
</dbReference>
<feature type="binding site" evidence="7">
    <location>
        <position position="196"/>
    </location>
    <ligand>
        <name>L-glutamine</name>
        <dbReference type="ChEBI" id="CHEBI:58359"/>
    </ligand>
</feature>
<keyword evidence="5 7" id="KW-0067">ATP-binding</keyword>
<feature type="binding site" evidence="7">
    <location>
        <position position="190"/>
    </location>
    <ligand>
        <name>L-glutamine</name>
        <dbReference type="ChEBI" id="CHEBI:58359"/>
    </ligand>
</feature>
<evidence type="ECO:0000256" key="9">
    <source>
        <dbReference type="RuleBase" id="RU003811"/>
    </source>
</evidence>
<reference evidence="11" key="2">
    <citation type="journal article" date="2024" name="Antonie Van Leeuwenhoek">
        <title>Roseihalotalea indica gen. nov., sp. nov., a halophilic Bacteroidetes from mesopelagic Southwest Indian Ocean with higher carbohydrate metabolic potential.</title>
        <authorList>
            <person name="Chen B."/>
            <person name="Zhang M."/>
            <person name="Lin D."/>
            <person name="Ye J."/>
            <person name="Tang K."/>
        </authorList>
    </citation>
    <scope>NUCLEOTIDE SEQUENCE</scope>
    <source>
        <strain evidence="11">TK19036</strain>
    </source>
</reference>
<comment type="similarity">
    <text evidence="2 7 8">In the C-terminal section; belongs to the NAD synthetase family.</text>
</comment>
<comment type="function">
    <text evidence="7">Catalyzes the ATP-dependent amidation of deamido-NAD to form NAD. Uses L-glutamine as a nitrogen source.</text>
</comment>
<dbReference type="GO" id="GO:0005524">
    <property type="term" value="F:ATP binding"/>
    <property type="evidence" value="ECO:0007669"/>
    <property type="project" value="UniProtKB-UniRule"/>
</dbReference>
<dbReference type="HAMAP" id="MF_02090">
    <property type="entry name" value="NadE_glutamine_dep"/>
    <property type="match status" value="1"/>
</dbReference>
<dbReference type="SUPFAM" id="SSF56317">
    <property type="entry name" value="Carbon-nitrogen hydrolase"/>
    <property type="match status" value="1"/>
</dbReference>
<feature type="active site" description="Nucleophile; for glutaminase activity" evidence="7">
    <location>
        <position position="162"/>
    </location>
</feature>
<dbReference type="AlphaFoldDB" id="A0AA49JIF0"/>
<dbReference type="Pfam" id="PF00795">
    <property type="entry name" value="CN_hydrolase"/>
    <property type="match status" value="1"/>
</dbReference>
<evidence type="ECO:0000256" key="7">
    <source>
        <dbReference type="HAMAP-Rule" id="MF_02090"/>
    </source>
</evidence>
<dbReference type="PANTHER" id="PTHR23090:SF9">
    <property type="entry name" value="GLUTAMINE-DEPENDENT NAD(+) SYNTHETASE"/>
    <property type="match status" value="1"/>
</dbReference>
<dbReference type="Gene3D" id="3.40.50.620">
    <property type="entry name" value="HUPs"/>
    <property type="match status" value="1"/>
</dbReference>
<evidence type="ECO:0000313" key="11">
    <source>
        <dbReference type="EMBL" id="WKN34722.1"/>
    </source>
</evidence>
<evidence type="ECO:0000256" key="3">
    <source>
        <dbReference type="ARBA" id="ARBA00022598"/>
    </source>
</evidence>
<evidence type="ECO:0000256" key="4">
    <source>
        <dbReference type="ARBA" id="ARBA00022741"/>
    </source>
</evidence>
<comment type="pathway">
    <text evidence="1 7 8">Cofactor biosynthesis; NAD(+) biosynthesis; NAD(+) from deamido-NAD(+) (L-Gln route): step 1/1.</text>
</comment>
<dbReference type="GO" id="GO:0003952">
    <property type="term" value="F:NAD+ synthase (glutamine-hydrolyzing) activity"/>
    <property type="evidence" value="ECO:0007669"/>
    <property type="project" value="UniProtKB-UniRule"/>
</dbReference>
<dbReference type="GO" id="GO:0008795">
    <property type="term" value="F:NAD+ synthase activity"/>
    <property type="evidence" value="ECO:0007669"/>
    <property type="project" value="UniProtKB-UniRule"/>
</dbReference>
<dbReference type="InterPro" id="IPR014729">
    <property type="entry name" value="Rossmann-like_a/b/a_fold"/>
</dbReference>
<comment type="catalytic activity">
    <reaction evidence="7 8">
        <text>deamido-NAD(+) + L-glutamine + ATP + H2O = L-glutamate + AMP + diphosphate + NAD(+) + H(+)</text>
        <dbReference type="Rhea" id="RHEA:24384"/>
        <dbReference type="ChEBI" id="CHEBI:15377"/>
        <dbReference type="ChEBI" id="CHEBI:15378"/>
        <dbReference type="ChEBI" id="CHEBI:29985"/>
        <dbReference type="ChEBI" id="CHEBI:30616"/>
        <dbReference type="ChEBI" id="CHEBI:33019"/>
        <dbReference type="ChEBI" id="CHEBI:57540"/>
        <dbReference type="ChEBI" id="CHEBI:58359"/>
        <dbReference type="ChEBI" id="CHEBI:58437"/>
        <dbReference type="ChEBI" id="CHEBI:456215"/>
        <dbReference type="EC" id="6.3.5.1"/>
    </reaction>
</comment>
<proteinExistence type="inferred from homology"/>
<dbReference type="InterPro" id="IPR003694">
    <property type="entry name" value="NAD_synthase"/>
</dbReference>
<dbReference type="Gene3D" id="3.60.110.10">
    <property type="entry name" value="Carbon-nitrogen hydrolase"/>
    <property type="match status" value="1"/>
</dbReference>
<dbReference type="PROSITE" id="PS50263">
    <property type="entry name" value="CN_HYDROLASE"/>
    <property type="match status" value="1"/>
</dbReference>
<gene>
    <name evidence="7 11" type="primary">nadE</name>
    <name evidence="11" type="ORF">K4G66_20315</name>
</gene>
<feature type="domain" description="CN hydrolase" evidence="10">
    <location>
        <begin position="3"/>
        <end position="263"/>
    </location>
</feature>
<evidence type="ECO:0000256" key="8">
    <source>
        <dbReference type="PIRNR" id="PIRNR006630"/>
    </source>
</evidence>
<dbReference type="CDD" id="cd00553">
    <property type="entry name" value="NAD_synthase"/>
    <property type="match status" value="1"/>
</dbReference>
<dbReference type="NCBIfam" id="TIGR00552">
    <property type="entry name" value="nadE"/>
    <property type="match status" value="1"/>
</dbReference>
<dbReference type="EC" id="6.3.5.1" evidence="7 8"/>
<dbReference type="GO" id="GO:0009435">
    <property type="term" value="P:NAD+ biosynthetic process"/>
    <property type="evidence" value="ECO:0007669"/>
    <property type="project" value="UniProtKB-UniRule"/>
</dbReference>
<accession>A0AA49JIF0</accession>
<feature type="binding site" evidence="7">
    <location>
        <position position="461"/>
    </location>
    <ligand>
        <name>deamido-NAD(+)</name>
        <dbReference type="ChEBI" id="CHEBI:58437"/>
        <note>ligand shared between two neighboring subunits</note>
    </ligand>
</feature>
<dbReference type="PANTHER" id="PTHR23090">
    <property type="entry name" value="NH 3 /GLUTAMINE-DEPENDENT NAD + SYNTHETASE"/>
    <property type="match status" value="1"/>
</dbReference>
<dbReference type="CDD" id="cd07570">
    <property type="entry name" value="GAT_Gln-NAD-synth"/>
    <property type="match status" value="1"/>
</dbReference>
<dbReference type="EMBL" id="CP120682">
    <property type="protein sequence ID" value="WKN34722.1"/>
    <property type="molecule type" value="Genomic_DNA"/>
</dbReference>
<comment type="similarity">
    <text evidence="9">Belongs to the NAD synthetase family.</text>
</comment>
<dbReference type="Pfam" id="PF02540">
    <property type="entry name" value="NAD_synthase"/>
    <property type="match status" value="1"/>
</dbReference>
<evidence type="ECO:0000256" key="6">
    <source>
        <dbReference type="ARBA" id="ARBA00023027"/>
    </source>
</evidence>
<protein>
    <recommendedName>
        <fullName evidence="7 8">Glutamine-dependent NAD(+) synthetase</fullName>
        <ecNumber evidence="7 8">6.3.5.1</ecNumber>
    </recommendedName>
    <alternativeName>
        <fullName evidence="7 8">NAD(+) synthase [glutamine-hydrolyzing]</fullName>
    </alternativeName>
</protein>
<evidence type="ECO:0000256" key="1">
    <source>
        <dbReference type="ARBA" id="ARBA00005188"/>
    </source>
</evidence>
<reference evidence="11" key="1">
    <citation type="journal article" date="2023" name="Comput. Struct. Biotechnol. J.">
        <title>Discovery of a novel marine Bacteroidetes with a rich repertoire of carbohydrate-active enzymes.</title>
        <authorList>
            <person name="Chen B."/>
            <person name="Liu G."/>
            <person name="Chen Q."/>
            <person name="Wang H."/>
            <person name="Liu L."/>
            <person name="Tang K."/>
        </authorList>
    </citation>
    <scope>NUCLEOTIDE SEQUENCE</scope>
    <source>
        <strain evidence="11">TK19036</strain>
    </source>
</reference>
<evidence type="ECO:0000256" key="5">
    <source>
        <dbReference type="ARBA" id="ARBA00022840"/>
    </source>
</evidence>
<dbReference type="InterPro" id="IPR003010">
    <property type="entry name" value="C-N_Hydrolase"/>
</dbReference>
<feature type="binding site" evidence="7">
    <location>
        <position position="432"/>
    </location>
    <ligand>
        <name>deamido-NAD(+)</name>
        <dbReference type="ChEBI" id="CHEBI:58437"/>
        <note>ligand shared between two neighboring subunits</note>
    </ligand>
</feature>
<evidence type="ECO:0000256" key="2">
    <source>
        <dbReference type="ARBA" id="ARBA00007145"/>
    </source>
</evidence>
<keyword evidence="6 7" id="KW-0520">NAD</keyword>
<dbReference type="InterPro" id="IPR014445">
    <property type="entry name" value="Gln-dep_NAD_synthase"/>
</dbReference>
<dbReference type="GO" id="GO:0005737">
    <property type="term" value="C:cytoplasm"/>
    <property type="evidence" value="ECO:0007669"/>
    <property type="project" value="InterPro"/>
</dbReference>
<keyword evidence="3 7" id="KW-0436">Ligase</keyword>
<feature type="binding site" evidence="7">
    <location>
        <position position="584"/>
    </location>
    <ligand>
        <name>deamido-NAD(+)</name>
        <dbReference type="ChEBI" id="CHEBI:58437"/>
        <note>ligand shared between two neighboring subunits</note>
    </ligand>
</feature>
<feature type="binding site" evidence="7">
    <location>
        <position position="456"/>
    </location>
    <ligand>
        <name>ATP</name>
        <dbReference type="ChEBI" id="CHEBI:30616"/>
    </ligand>
</feature>
<dbReference type="InterPro" id="IPR022310">
    <property type="entry name" value="NAD/GMP_synthase"/>
</dbReference>
<dbReference type="GO" id="GO:0004359">
    <property type="term" value="F:glutaminase activity"/>
    <property type="evidence" value="ECO:0007669"/>
    <property type="project" value="InterPro"/>
</dbReference>
<comment type="caution">
    <text evidence="7">Lacks conserved residue(s) required for the propagation of feature annotation.</text>
</comment>
<name>A0AA49JIF0_9BACT</name>
<evidence type="ECO:0000259" key="10">
    <source>
        <dbReference type="PROSITE" id="PS50263"/>
    </source>
</evidence>
<sequence>MILTVAGATLNQTPIDWTGNLSRIHQAIQEARKQHIDILCLPELCITGYGCEDLFLSDWIYQKALDVLPDIVSACQDITVAVSLPMLYEGKRYDTACLIHNQQILGFTAKQYLANDGVHYEPRWFTPWAAYEQGQVEVHGQWYDFGDVIYEVNGIKVAFEICEDAWREDLRPGWIHKTRGVDLILNPSASHFAFGKTHFRERLVLQGSEAFDCSYVFTNMLGNEAGRMVYDGEILIAQQGKLLKKNNRLSFQDIQLLSCRIDFSQPENSETAPNTDDYDKEVEFTKAESLALFDYLRKSRSRGFVLSLSGGADSSSCAVLVSEMVRRGVRELGLPTFLEKLGMSQWLSTFDEGADEQTIFRTLLNRLLITAYQGTINSSEQTLNAAQTLADSLGATFHQWKIDDEVAGYTRKIEEALRRDLTWEQDDITLQNVQARARNPAIWMLANIHNALLLTTSNRSEGDVGYATMDGDTSGSIAPIAAVDKYFILQWLKWAEEALDYPGLHPVNRLNPTAELRPLEQAQTDESDLMPYNILVVIERLAIRDRHGPLEIYKIIQEQDLVTDAQLKTYIAKFFRLWSRNQWKRERIAPSFHMDDFNVDPRSWYRFPILSGGYQEELAALEKM</sequence>
<organism evidence="11">
    <name type="scientific">Roseihalotalea indica</name>
    <dbReference type="NCBI Taxonomy" id="2867963"/>
    <lineage>
        <taxon>Bacteria</taxon>
        <taxon>Pseudomonadati</taxon>
        <taxon>Bacteroidota</taxon>
        <taxon>Cytophagia</taxon>
        <taxon>Cytophagales</taxon>
        <taxon>Catalimonadaceae</taxon>
        <taxon>Roseihalotalea</taxon>
    </lineage>
</organism>
<dbReference type="SUPFAM" id="SSF52402">
    <property type="entry name" value="Adenine nucleotide alpha hydrolases-like"/>
    <property type="match status" value="1"/>
</dbReference>
<feature type="active site" description="For glutaminase activity" evidence="7">
    <location>
        <position position="110"/>
    </location>
</feature>